<gene>
    <name evidence="6" type="ORF">F3087_02660</name>
</gene>
<comment type="similarity">
    <text evidence="1">Belongs to the peptidase S33 family.</text>
</comment>
<keyword evidence="4" id="KW-1133">Transmembrane helix</keyword>
<feature type="domain" description="Peptidase S33 tripeptidyl aminopeptidase-like C-terminal" evidence="5">
    <location>
        <begin position="426"/>
        <end position="514"/>
    </location>
</feature>
<dbReference type="Gene3D" id="3.40.50.1820">
    <property type="entry name" value="alpha/beta hydrolase"/>
    <property type="match status" value="1"/>
</dbReference>
<sequence>MNSGTSEVRRRNSVAGAVPEGELGWLGGVMWMGNRWVDDLGMLIGRAVLVAGLAAVLGSGVLAACTSEAEPSASLRWQPCSENAEFDCGTVSVPIDWARPEGERIDVAVVRDRADGPAEKVGTLVSLPGGPGGSGVDEILKGGKFSAELRGRFDIVSIDPRGVKRSHPVQCDAGLVKYRPVLVPELGGRIDEVHSYARDLAASCRQYTGTLMDHLDAVSIARDVEAVRLALGVNQISTYSRSYGTMPAQAYAELFPKHLRAMLLDSVDDHSLDGRAFLASEARAGKDTFGEFAAWCARDTQCALHGTPADQVFSDLYAKAARGELRDPTDAAKSLGAFDLNAQLIQRLYRPEWSRLATDLRALTDQPAGSPLPPAPAQLQGKPAPMPEITVCSDWTFDIANQDQWTRLWREQNDNSAPLRAHFAWGAGSLCSGWPIPPANPAHRPQIVDGPPVLIINSLHDPATPHEWAEGVAKNTPNSTLLTYEGWGHGIYDRSPCTTTAADQYLINLTIPQTRCPAA</sequence>
<organism evidence="6 7">
    <name type="scientific">Nocardia colli</name>
    <dbReference type="NCBI Taxonomy" id="2545717"/>
    <lineage>
        <taxon>Bacteria</taxon>
        <taxon>Bacillati</taxon>
        <taxon>Actinomycetota</taxon>
        <taxon>Actinomycetes</taxon>
        <taxon>Mycobacteriales</taxon>
        <taxon>Nocardiaceae</taxon>
        <taxon>Nocardia</taxon>
    </lineage>
</organism>
<comment type="caution">
    <text evidence="6">The sequence shown here is derived from an EMBL/GenBank/DDBJ whole genome shotgun (WGS) entry which is preliminary data.</text>
</comment>
<accession>A0A5N0ELE8</accession>
<evidence type="ECO:0000259" key="5">
    <source>
        <dbReference type="Pfam" id="PF08386"/>
    </source>
</evidence>
<evidence type="ECO:0000313" key="7">
    <source>
        <dbReference type="Proteomes" id="UP000323876"/>
    </source>
</evidence>
<reference evidence="6 7" key="1">
    <citation type="submission" date="2019-09" db="EMBL/GenBank/DDBJ databases">
        <authorList>
            <person name="Wang X."/>
        </authorList>
    </citation>
    <scope>NUCLEOTIDE SEQUENCE [LARGE SCALE GENOMIC DNA]</scope>
    <source>
        <strain evidence="6 7">CICC 11023</strain>
    </source>
</reference>
<evidence type="ECO:0000313" key="6">
    <source>
        <dbReference type="EMBL" id="KAA8890228.1"/>
    </source>
</evidence>
<protein>
    <submittedName>
        <fullName evidence="6">Alpha/beta hydrolase</fullName>
    </submittedName>
</protein>
<evidence type="ECO:0000256" key="4">
    <source>
        <dbReference type="SAM" id="Phobius"/>
    </source>
</evidence>
<dbReference type="OrthoDB" id="4006962at2"/>
<dbReference type="Proteomes" id="UP000323876">
    <property type="component" value="Unassembled WGS sequence"/>
</dbReference>
<keyword evidence="4" id="KW-0812">Transmembrane</keyword>
<evidence type="ECO:0000256" key="2">
    <source>
        <dbReference type="ARBA" id="ARBA00022729"/>
    </source>
</evidence>
<keyword evidence="7" id="KW-1185">Reference proteome</keyword>
<dbReference type="PANTHER" id="PTHR43248:SF29">
    <property type="entry name" value="TRIPEPTIDYL AMINOPEPTIDASE"/>
    <property type="match status" value="1"/>
</dbReference>
<dbReference type="InterPro" id="IPR029058">
    <property type="entry name" value="AB_hydrolase_fold"/>
</dbReference>
<proteinExistence type="inferred from homology"/>
<evidence type="ECO:0000256" key="1">
    <source>
        <dbReference type="ARBA" id="ARBA00010088"/>
    </source>
</evidence>
<dbReference type="AlphaFoldDB" id="A0A5N0ELE8"/>
<dbReference type="Pfam" id="PF08386">
    <property type="entry name" value="Abhydrolase_4"/>
    <property type="match status" value="1"/>
</dbReference>
<keyword evidence="3 6" id="KW-0378">Hydrolase</keyword>
<keyword evidence="4" id="KW-0472">Membrane</keyword>
<feature type="transmembrane region" description="Helical" evidence="4">
    <location>
        <begin position="40"/>
        <end position="64"/>
    </location>
</feature>
<dbReference type="EMBL" id="VXLC01000001">
    <property type="protein sequence ID" value="KAA8890228.1"/>
    <property type="molecule type" value="Genomic_DNA"/>
</dbReference>
<evidence type="ECO:0000256" key="3">
    <source>
        <dbReference type="ARBA" id="ARBA00022801"/>
    </source>
</evidence>
<keyword evidence="2" id="KW-0732">Signal</keyword>
<dbReference type="SUPFAM" id="SSF53474">
    <property type="entry name" value="alpha/beta-Hydrolases"/>
    <property type="match status" value="1"/>
</dbReference>
<dbReference type="PANTHER" id="PTHR43248">
    <property type="entry name" value="2-SUCCINYL-6-HYDROXY-2,4-CYCLOHEXADIENE-1-CARBOXYLATE SYNTHASE"/>
    <property type="match status" value="1"/>
</dbReference>
<dbReference type="InterPro" id="IPR051601">
    <property type="entry name" value="Serine_prot/Carboxylest_S33"/>
</dbReference>
<name>A0A5N0ELE8_9NOCA</name>
<dbReference type="GO" id="GO:0016787">
    <property type="term" value="F:hydrolase activity"/>
    <property type="evidence" value="ECO:0007669"/>
    <property type="project" value="UniProtKB-KW"/>
</dbReference>
<dbReference type="InterPro" id="IPR013595">
    <property type="entry name" value="Pept_S33_TAP-like_C"/>
</dbReference>